<name>A0A3G4ZUN6_9VIRU</name>
<reference evidence="1" key="1">
    <citation type="submission" date="2018-10" db="EMBL/GenBank/DDBJ databases">
        <title>Hidden diversity of soil giant viruses.</title>
        <authorList>
            <person name="Schulz F."/>
            <person name="Alteio L."/>
            <person name="Goudeau D."/>
            <person name="Ryan E.M."/>
            <person name="Malmstrom R.R."/>
            <person name="Blanchard J."/>
            <person name="Woyke T."/>
        </authorList>
    </citation>
    <scope>NUCLEOTIDE SEQUENCE</scope>
    <source>
        <strain evidence="1">BAV1</strain>
    </source>
</reference>
<gene>
    <name evidence="1" type="ORF">Barrevirus33_3</name>
</gene>
<dbReference type="Pfam" id="PF00491">
    <property type="entry name" value="Arginase"/>
    <property type="match status" value="1"/>
</dbReference>
<evidence type="ECO:0000313" key="1">
    <source>
        <dbReference type="EMBL" id="AYV77313.1"/>
    </source>
</evidence>
<organism evidence="1">
    <name type="scientific">Barrevirus sp</name>
    <dbReference type="NCBI Taxonomy" id="2487763"/>
    <lineage>
        <taxon>Viruses</taxon>
        <taxon>Varidnaviria</taxon>
        <taxon>Bamfordvirae</taxon>
        <taxon>Nucleocytoviricota</taxon>
        <taxon>Megaviricetes</taxon>
        <taxon>Imitervirales</taxon>
        <taxon>Mimiviridae</taxon>
        <taxon>Klosneuvirinae</taxon>
    </lineage>
</organism>
<sequence length="396" mass="45955">MIIIDLYCTIQFFRKIDNIIVYDSLYYFDIIEIIMNNSYTIHFIKAPICKGIEEGVENVEGDQGCQFAPDKIKEKYDFCCDKSEDLEKHLLNYSKDNPDHKIVTIGGNISVSFSTVLTLKEIHKDDLVILWIGTHPISTLCINDVSFIYFGIPDNCDNMDHIHNNQIPFFTNKKINSLITNKETYQVIPSAIKQIIGLRKVHVVLDMRVFNKDIVKCVSESNIKGYQGITIDSVENMLLMIKTNIVSMDITEFNPKKGTEYDVKICTELIRYLLAKTFDNDIKKNINIFTEDSYFLIYRPIHQVDYETDIGWYILKGLSVEMKEQLLKKIQDDNIITIDIDNLDEDVQDDDNTYLITKTNMKEQNEISYYTAYTICDAALFPQEKALMMFKLLNTL</sequence>
<dbReference type="InterPro" id="IPR023696">
    <property type="entry name" value="Ureohydrolase_dom_sf"/>
</dbReference>
<dbReference type="GO" id="GO:0046872">
    <property type="term" value="F:metal ion binding"/>
    <property type="evidence" value="ECO:0007669"/>
    <property type="project" value="InterPro"/>
</dbReference>
<dbReference type="EMBL" id="MK072030">
    <property type="protein sequence ID" value="AYV77313.1"/>
    <property type="molecule type" value="Genomic_DNA"/>
</dbReference>
<protein>
    <submittedName>
        <fullName evidence="1">Arginase family protein</fullName>
    </submittedName>
</protein>
<dbReference type="Gene3D" id="3.40.800.10">
    <property type="entry name" value="Ureohydrolase domain"/>
    <property type="match status" value="1"/>
</dbReference>
<proteinExistence type="predicted"/>
<accession>A0A3G4ZUN6</accession>
<dbReference type="SUPFAM" id="SSF52768">
    <property type="entry name" value="Arginase/deacetylase"/>
    <property type="match status" value="1"/>
</dbReference>
<dbReference type="InterPro" id="IPR006035">
    <property type="entry name" value="Ureohydrolase"/>
</dbReference>